<keyword evidence="2" id="KW-1185">Reference proteome</keyword>
<proteinExistence type="predicted"/>
<organism evidence="1 2">
    <name type="scientific">Flavobacterium calami</name>
    <dbReference type="NCBI Taxonomy" id="3139144"/>
    <lineage>
        <taxon>Bacteria</taxon>
        <taxon>Pseudomonadati</taxon>
        <taxon>Bacteroidota</taxon>
        <taxon>Flavobacteriia</taxon>
        <taxon>Flavobacteriales</taxon>
        <taxon>Flavobacteriaceae</taxon>
        <taxon>Flavobacterium</taxon>
    </lineage>
</organism>
<accession>A0ABU9IV72</accession>
<sequence length="460" mass="52275">MRKIYFIILLICSINGFGQKYKFTFAWHPVLQAGESYTLKVGNSQIDKYYQKNNGLFEYKDYELQLSPTDNLLFELDDIMISACGWNPGQFMKFSVQNILSGDVVSDGCWGTGEILYFKPTEIVLNSAMLPESTSGNPPHYTICSGAQLEVFATIANKDPIVEAENYYPPSAFHWQYSIDNKETWINVPEYIVKNGVSTKNTSYNTPKLTASIDEIIGLNHKDFYNKIIYFQLGLDLNAHLDPHGMPYRNITYASLDYGVLYLKCAPVVDGDIIVKAPDCSYQNITEIKIPFDRDLEEGEELRDMSLYNDITPGTPVKTINTSVTYTNKTFYFPVDDVTLISKANYQIKYVAYKNDKPRALEISNFFTYSAPPALTFKINAENPVCNNDKVDITIEASGGTPPYYYDHLNGETEIIDGVSQVKRIRFDSSDITRTTVELKDLELKKYNIKVTDTNKCIEQ</sequence>
<dbReference type="RefSeq" id="WP_341694619.1">
    <property type="nucleotide sequence ID" value="NZ_JBBYHS010000024.1"/>
</dbReference>
<reference evidence="1 2" key="1">
    <citation type="submission" date="2024-04" db="EMBL/GenBank/DDBJ databases">
        <title>Flavobacterium sp. DGU38 16S ribosomal RNA gene Genome sequencing and assembly.</title>
        <authorList>
            <person name="Park S."/>
        </authorList>
    </citation>
    <scope>NUCLEOTIDE SEQUENCE [LARGE SCALE GENOMIC DNA]</scope>
    <source>
        <strain evidence="1 2">DGU38</strain>
    </source>
</reference>
<comment type="caution">
    <text evidence="1">The sequence shown here is derived from an EMBL/GenBank/DDBJ whole genome shotgun (WGS) entry which is preliminary data.</text>
</comment>
<dbReference type="EMBL" id="JBBYHS010000024">
    <property type="protein sequence ID" value="MEL1255894.1"/>
    <property type="molecule type" value="Genomic_DNA"/>
</dbReference>
<dbReference type="Proteomes" id="UP001485226">
    <property type="component" value="Unassembled WGS sequence"/>
</dbReference>
<evidence type="ECO:0008006" key="3">
    <source>
        <dbReference type="Google" id="ProtNLM"/>
    </source>
</evidence>
<evidence type="ECO:0000313" key="2">
    <source>
        <dbReference type="Proteomes" id="UP001485226"/>
    </source>
</evidence>
<name>A0ABU9IV72_9FLAO</name>
<gene>
    <name evidence="1" type="ORF">AAEO57_19020</name>
</gene>
<protein>
    <recommendedName>
        <fullName evidence="3">Cleaved Adhesin Domain</fullName>
    </recommendedName>
</protein>
<evidence type="ECO:0000313" key="1">
    <source>
        <dbReference type="EMBL" id="MEL1255894.1"/>
    </source>
</evidence>